<dbReference type="GO" id="GO:0003677">
    <property type="term" value="F:DNA binding"/>
    <property type="evidence" value="ECO:0007669"/>
    <property type="project" value="UniProtKB-KW"/>
</dbReference>
<accession>A0A0J7JVS4</accession>
<organism evidence="5 6">
    <name type="scientific">Lasius niger</name>
    <name type="common">Black garden ant</name>
    <dbReference type="NCBI Taxonomy" id="67767"/>
    <lineage>
        <taxon>Eukaryota</taxon>
        <taxon>Metazoa</taxon>
        <taxon>Ecdysozoa</taxon>
        <taxon>Arthropoda</taxon>
        <taxon>Hexapoda</taxon>
        <taxon>Insecta</taxon>
        <taxon>Pterygota</taxon>
        <taxon>Neoptera</taxon>
        <taxon>Endopterygota</taxon>
        <taxon>Hymenoptera</taxon>
        <taxon>Apocrita</taxon>
        <taxon>Aculeata</taxon>
        <taxon>Formicoidea</taxon>
        <taxon>Formicidae</taxon>
        <taxon>Formicinae</taxon>
        <taxon>Lasius</taxon>
        <taxon>Lasius</taxon>
    </lineage>
</organism>
<feature type="non-terminal residue" evidence="5">
    <location>
        <position position="158"/>
    </location>
</feature>
<dbReference type="InterPro" id="IPR050863">
    <property type="entry name" value="CenT-Element_Derived"/>
</dbReference>
<dbReference type="GO" id="GO:0005634">
    <property type="term" value="C:nucleus"/>
    <property type="evidence" value="ECO:0007669"/>
    <property type="project" value="UniProtKB-SubCell"/>
</dbReference>
<dbReference type="InterPro" id="IPR006600">
    <property type="entry name" value="HTH_CenpB_DNA-bd_dom"/>
</dbReference>
<feature type="domain" description="HTH CENPB-type" evidence="4">
    <location>
        <begin position="64"/>
        <end position="135"/>
    </location>
</feature>
<name>A0A0J7JVS4_LASNI</name>
<dbReference type="SMART" id="SM00674">
    <property type="entry name" value="CENPB"/>
    <property type="match status" value="1"/>
</dbReference>
<evidence type="ECO:0000313" key="6">
    <source>
        <dbReference type="Proteomes" id="UP000036403"/>
    </source>
</evidence>
<protein>
    <submittedName>
        <fullName evidence="5">Tigger transposable element-derived protein 4-like protein</fullName>
    </submittedName>
</protein>
<keyword evidence="3" id="KW-0539">Nucleus</keyword>
<dbReference type="PaxDb" id="67767-A0A0J7JVS4"/>
<keyword evidence="6" id="KW-1185">Reference proteome</keyword>
<gene>
    <name evidence="5" type="ORF">RF55_23686</name>
</gene>
<dbReference type="InterPro" id="IPR009057">
    <property type="entry name" value="Homeodomain-like_sf"/>
</dbReference>
<dbReference type="Gene3D" id="1.10.10.60">
    <property type="entry name" value="Homeodomain-like"/>
    <property type="match status" value="2"/>
</dbReference>
<dbReference type="STRING" id="67767.A0A0J7JVS4"/>
<comment type="subcellular location">
    <subcellularLocation>
        <location evidence="1">Nucleus</location>
    </subcellularLocation>
</comment>
<dbReference type="InterPro" id="IPR007889">
    <property type="entry name" value="HTH_Psq"/>
</dbReference>
<dbReference type="Pfam" id="PF04218">
    <property type="entry name" value="CENP-B_N"/>
    <property type="match status" value="1"/>
</dbReference>
<dbReference type="Pfam" id="PF03221">
    <property type="entry name" value="HTH_Tnp_Tc5"/>
    <property type="match status" value="1"/>
</dbReference>
<dbReference type="EMBL" id="LBMM01027075">
    <property type="protein sequence ID" value="KMQ82239.1"/>
    <property type="molecule type" value="Genomic_DNA"/>
</dbReference>
<reference evidence="5 6" key="1">
    <citation type="submission" date="2015-04" db="EMBL/GenBank/DDBJ databases">
        <title>Lasius niger genome sequencing.</title>
        <authorList>
            <person name="Konorov E.A."/>
            <person name="Nikitin M.A."/>
            <person name="Kirill M.V."/>
            <person name="Chang P."/>
        </authorList>
    </citation>
    <scope>NUCLEOTIDE SEQUENCE [LARGE SCALE GENOMIC DNA]</scope>
    <source>
        <tissue evidence="5">Whole</tissue>
    </source>
</reference>
<dbReference type="AlphaFoldDB" id="A0A0J7JVS4"/>
<evidence type="ECO:0000256" key="3">
    <source>
        <dbReference type="ARBA" id="ARBA00023242"/>
    </source>
</evidence>
<sequence>MSKRKLITLTLDKKAKLILEIEKNPQLKKKDVAVKYGIPPNTLSTILKDKQKILSRHESGADSSSKRAKTCAFPDVEAALLKWFETHRSKNIPLSGVLLKEKAMDFARLLNVDGFNASTGWLDKFKARNKIVFRTLHGQAKDVSDETCENWKKSLPQL</sequence>
<proteinExistence type="predicted"/>
<dbReference type="PROSITE" id="PS51253">
    <property type="entry name" value="HTH_CENPB"/>
    <property type="match status" value="1"/>
</dbReference>
<dbReference type="Proteomes" id="UP000036403">
    <property type="component" value="Unassembled WGS sequence"/>
</dbReference>
<dbReference type="PANTHER" id="PTHR19303">
    <property type="entry name" value="TRANSPOSON"/>
    <property type="match status" value="1"/>
</dbReference>
<evidence type="ECO:0000256" key="2">
    <source>
        <dbReference type="ARBA" id="ARBA00023125"/>
    </source>
</evidence>
<evidence type="ECO:0000259" key="4">
    <source>
        <dbReference type="PROSITE" id="PS51253"/>
    </source>
</evidence>
<dbReference type="SUPFAM" id="SSF46689">
    <property type="entry name" value="Homeodomain-like"/>
    <property type="match status" value="2"/>
</dbReference>
<comment type="caution">
    <text evidence="5">The sequence shown here is derived from an EMBL/GenBank/DDBJ whole genome shotgun (WGS) entry which is preliminary data.</text>
</comment>
<keyword evidence="2" id="KW-0238">DNA-binding</keyword>
<evidence type="ECO:0000313" key="5">
    <source>
        <dbReference type="EMBL" id="KMQ82239.1"/>
    </source>
</evidence>
<evidence type="ECO:0000256" key="1">
    <source>
        <dbReference type="ARBA" id="ARBA00004123"/>
    </source>
</evidence>
<dbReference type="OrthoDB" id="7606881at2759"/>
<dbReference type="PANTHER" id="PTHR19303:SF73">
    <property type="entry name" value="PROTEIN PDC2"/>
    <property type="match status" value="1"/>
</dbReference>